<dbReference type="RefSeq" id="WP_141636328.1">
    <property type="nucleotide sequence ID" value="NZ_VIGB01000003.1"/>
</dbReference>
<protein>
    <submittedName>
        <fullName evidence="1">Uncharacterized protein</fullName>
    </submittedName>
</protein>
<accession>A0A540WA33</accession>
<gene>
    <name evidence="1" type="ORF">E6W39_31145</name>
</gene>
<dbReference type="AlphaFoldDB" id="A0A540WA33"/>
<proteinExistence type="predicted"/>
<name>A0A540WA33_9ACTN</name>
<dbReference type="Proteomes" id="UP000319103">
    <property type="component" value="Unassembled WGS sequence"/>
</dbReference>
<reference evidence="1 2" key="1">
    <citation type="submission" date="2019-06" db="EMBL/GenBank/DDBJ databases">
        <title>Description of Kitasatospora acidophila sp. nov. isolated from pine grove soil, and reclassification of Streptomyces novaecaesareae to Kitasatospora novaeceasareae comb. nov.</title>
        <authorList>
            <person name="Kim M.J."/>
        </authorList>
    </citation>
    <scope>NUCLEOTIDE SEQUENCE [LARGE SCALE GENOMIC DNA]</scope>
    <source>
        <strain evidence="1 2">MMS16-CNU292</strain>
    </source>
</reference>
<keyword evidence="2" id="KW-1185">Reference proteome</keyword>
<evidence type="ECO:0000313" key="1">
    <source>
        <dbReference type="EMBL" id="TQF05876.1"/>
    </source>
</evidence>
<dbReference type="EMBL" id="VIGB01000003">
    <property type="protein sequence ID" value="TQF05876.1"/>
    <property type="molecule type" value="Genomic_DNA"/>
</dbReference>
<evidence type="ECO:0000313" key="2">
    <source>
        <dbReference type="Proteomes" id="UP000319103"/>
    </source>
</evidence>
<comment type="caution">
    <text evidence="1">The sequence shown here is derived from an EMBL/GenBank/DDBJ whole genome shotgun (WGS) entry which is preliminary data.</text>
</comment>
<sequence>MSNPTPPLSPAQAAALSELRSLGRTLDRQVTGRTGATAPEVDATLRLMKQLHTEIVTGVHSDA</sequence>
<organism evidence="1 2">
    <name type="scientific">Kitasatospora acidiphila</name>
    <dbReference type="NCBI Taxonomy" id="2567942"/>
    <lineage>
        <taxon>Bacteria</taxon>
        <taxon>Bacillati</taxon>
        <taxon>Actinomycetota</taxon>
        <taxon>Actinomycetes</taxon>
        <taxon>Kitasatosporales</taxon>
        <taxon>Streptomycetaceae</taxon>
        <taxon>Kitasatospora</taxon>
    </lineage>
</organism>